<dbReference type="PANTHER" id="PTHR10587:SF133">
    <property type="entry name" value="CHITIN DEACETYLASE 1-RELATED"/>
    <property type="match status" value="1"/>
</dbReference>
<organism evidence="4 5">
    <name type="scientific">Candidatus Tidjanibacter faecipullorum</name>
    <dbReference type="NCBI Taxonomy" id="2838766"/>
    <lineage>
        <taxon>Bacteria</taxon>
        <taxon>Pseudomonadati</taxon>
        <taxon>Bacteroidota</taxon>
        <taxon>Bacteroidia</taxon>
        <taxon>Bacteroidales</taxon>
        <taxon>Rikenellaceae</taxon>
        <taxon>Tidjanibacter</taxon>
    </lineage>
</organism>
<gene>
    <name evidence="4" type="ORF">H9816_05690</name>
</gene>
<dbReference type="InterPro" id="IPR011330">
    <property type="entry name" value="Glyco_hydro/deAcase_b/a-brl"/>
</dbReference>
<dbReference type="Gene3D" id="3.20.20.370">
    <property type="entry name" value="Glycoside hydrolase/deacetylase"/>
    <property type="match status" value="1"/>
</dbReference>
<dbReference type="Pfam" id="PF01522">
    <property type="entry name" value="Polysacc_deac_1"/>
    <property type="match status" value="1"/>
</dbReference>
<sequence>MFGPIVYKTLQRLLPPMTWDMPDRDAVYLTFDDGPTPEVTPWVLETLAAYGVKATFFCLGRNVDRHPDLFRAILEGGHQVGNHSYSHIKGWGTEDEEYVNDVELGAQLIGSSLYRPPYGRITRRQADLLAANCHLVMGSVLSGDYNPAVSPERVLRNVTQYVRGGSIVVFHDSRKAYPRTRYALPRAIEYIRDRGYLFRTLSCPAVEPLRETHALIGEPVVVSVAEKLRR</sequence>
<dbReference type="PANTHER" id="PTHR10587">
    <property type="entry name" value="GLYCOSYL TRANSFERASE-RELATED"/>
    <property type="match status" value="1"/>
</dbReference>
<keyword evidence="2" id="KW-0378">Hydrolase</keyword>
<evidence type="ECO:0000256" key="1">
    <source>
        <dbReference type="ARBA" id="ARBA00022723"/>
    </source>
</evidence>
<evidence type="ECO:0000313" key="5">
    <source>
        <dbReference type="Proteomes" id="UP000824014"/>
    </source>
</evidence>
<comment type="caution">
    <text evidence="4">The sequence shown here is derived from an EMBL/GenBank/DDBJ whole genome shotgun (WGS) entry which is preliminary data.</text>
</comment>
<dbReference type="InterPro" id="IPR050248">
    <property type="entry name" value="Polysacc_deacetylase_ArnD"/>
</dbReference>
<dbReference type="GO" id="GO:0016020">
    <property type="term" value="C:membrane"/>
    <property type="evidence" value="ECO:0007669"/>
    <property type="project" value="TreeGrafter"/>
</dbReference>
<dbReference type="PROSITE" id="PS51677">
    <property type="entry name" value="NODB"/>
    <property type="match status" value="1"/>
</dbReference>
<keyword evidence="1" id="KW-0479">Metal-binding</keyword>
<dbReference type="GO" id="GO:0046872">
    <property type="term" value="F:metal ion binding"/>
    <property type="evidence" value="ECO:0007669"/>
    <property type="project" value="UniProtKB-KW"/>
</dbReference>
<dbReference type="EMBL" id="DXCC01000017">
    <property type="protein sequence ID" value="HIZ15383.1"/>
    <property type="molecule type" value="Genomic_DNA"/>
</dbReference>
<evidence type="ECO:0000256" key="2">
    <source>
        <dbReference type="ARBA" id="ARBA00022801"/>
    </source>
</evidence>
<protein>
    <submittedName>
        <fullName evidence="4">Polysaccharide deacetylase family protein</fullName>
    </submittedName>
</protein>
<reference evidence="4" key="2">
    <citation type="submission" date="2021-04" db="EMBL/GenBank/DDBJ databases">
        <authorList>
            <person name="Gilroy R."/>
        </authorList>
    </citation>
    <scope>NUCLEOTIDE SEQUENCE</scope>
    <source>
        <strain evidence="4">ChiHjej11B10-19426</strain>
    </source>
</reference>
<dbReference type="AlphaFoldDB" id="A0A9D2DEC6"/>
<dbReference type="SUPFAM" id="SSF88713">
    <property type="entry name" value="Glycoside hydrolase/deacetylase"/>
    <property type="match status" value="1"/>
</dbReference>
<accession>A0A9D2DEC6</accession>
<reference evidence="4" key="1">
    <citation type="journal article" date="2021" name="PeerJ">
        <title>Extensive microbial diversity within the chicken gut microbiome revealed by metagenomics and culture.</title>
        <authorList>
            <person name="Gilroy R."/>
            <person name="Ravi A."/>
            <person name="Getino M."/>
            <person name="Pursley I."/>
            <person name="Horton D.L."/>
            <person name="Alikhan N.F."/>
            <person name="Baker D."/>
            <person name="Gharbi K."/>
            <person name="Hall N."/>
            <person name="Watson M."/>
            <person name="Adriaenssens E.M."/>
            <person name="Foster-Nyarko E."/>
            <person name="Jarju S."/>
            <person name="Secka A."/>
            <person name="Antonio M."/>
            <person name="Oren A."/>
            <person name="Chaudhuri R.R."/>
            <person name="La Ragione R."/>
            <person name="Hildebrand F."/>
            <person name="Pallen M.J."/>
        </authorList>
    </citation>
    <scope>NUCLEOTIDE SEQUENCE</scope>
    <source>
        <strain evidence="4">ChiHjej11B10-19426</strain>
    </source>
</reference>
<dbReference type="Proteomes" id="UP000824014">
    <property type="component" value="Unassembled WGS sequence"/>
</dbReference>
<dbReference type="GO" id="GO:0005975">
    <property type="term" value="P:carbohydrate metabolic process"/>
    <property type="evidence" value="ECO:0007669"/>
    <property type="project" value="InterPro"/>
</dbReference>
<dbReference type="GO" id="GO:0016810">
    <property type="term" value="F:hydrolase activity, acting on carbon-nitrogen (but not peptide) bonds"/>
    <property type="evidence" value="ECO:0007669"/>
    <property type="project" value="InterPro"/>
</dbReference>
<evidence type="ECO:0000313" key="4">
    <source>
        <dbReference type="EMBL" id="HIZ15383.1"/>
    </source>
</evidence>
<dbReference type="InterPro" id="IPR002509">
    <property type="entry name" value="NODB_dom"/>
</dbReference>
<proteinExistence type="predicted"/>
<evidence type="ECO:0000259" key="3">
    <source>
        <dbReference type="PROSITE" id="PS51677"/>
    </source>
</evidence>
<feature type="domain" description="NodB homology" evidence="3">
    <location>
        <begin position="25"/>
        <end position="199"/>
    </location>
</feature>
<name>A0A9D2DEC6_9BACT</name>
<dbReference type="CDD" id="cd10917">
    <property type="entry name" value="CE4_NodB_like_6s_7s"/>
    <property type="match status" value="1"/>
</dbReference>